<comment type="caution">
    <text evidence="2">The sequence shown here is derived from an EMBL/GenBank/DDBJ whole genome shotgun (WGS) entry which is preliminary data.</text>
</comment>
<dbReference type="Proteomes" id="UP001232973">
    <property type="component" value="Unassembled WGS sequence"/>
</dbReference>
<keyword evidence="1" id="KW-1003">Cell membrane</keyword>
<keyword evidence="3" id="KW-1185">Reference proteome</keyword>
<protein>
    <recommendedName>
        <fullName evidence="1">Putative membrane protein insertion efficiency factor</fullName>
    </recommendedName>
</protein>
<comment type="subcellular location">
    <subcellularLocation>
        <location evidence="1">Cell membrane</location>
        <topology evidence="1">Peripheral membrane protein</topology>
        <orientation evidence="1">Cytoplasmic side</orientation>
    </subcellularLocation>
</comment>
<dbReference type="Pfam" id="PF01809">
    <property type="entry name" value="YidD"/>
    <property type="match status" value="1"/>
</dbReference>
<name>A0ABT9XKY5_9BACL</name>
<dbReference type="PANTHER" id="PTHR33383">
    <property type="entry name" value="MEMBRANE PROTEIN INSERTION EFFICIENCY FACTOR-RELATED"/>
    <property type="match status" value="1"/>
</dbReference>
<proteinExistence type="inferred from homology"/>
<evidence type="ECO:0000313" key="2">
    <source>
        <dbReference type="EMBL" id="MDQ0190950.1"/>
    </source>
</evidence>
<dbReference type="NCBIfam" id="TIGR00278">
    <property type="entry name" value="membrane protein insertion efficiency factor YidD"/>
    <property type="match status" value="1"/>
</dbReference>
<dbReference type="InterPro" id="IPR002696">
    <property type="entry name" value="Membr_insert_effic_factor_YidD"/>
</dbReference>
<gene>
    <name evidence="2" type="ORF">J2S03_002817</name>
</gene>
<dbReference type="PANTHER" id="PTHR33383:SF1">
    <property type="entry name" value="MEMBRANE PROTEIN INSERTION EFFICIENCY FACTOR-RELATED"/>
    <property type="match status" value="1"/>
</dbReference>
<keyword evidence="1" id="KW-0472">Membrane</keyword>
<comment type="function">
    <text evidence="1">Could be involved in insertion of integral membrane proteins into the membrane.</text>
</comment>
<reference evidence="2 3" key="1">
    <citation type="submission" date="2023-07" db="EMBL/GenBank/DDBJ databases">
        <title>Genomic Encyclopedia of Type Strains, Phase IV (KMG-IV): sequencing the most valuable type-strain genomes for metagenomic binning, comparative biology and taxonomic classification.</title>
        <authorList>
            <person name="Goeker M."/>
        </authorList>
    </citation>
    <scope>NUCLEOTIDE SEQUENCE [LARGE SCALE GENOMIC DNA]</scope>
    <source>
        <strain evidence="2 3">DSM 4006</strain>
    </source>
</reference>
<comment type="similarity">
    <text evidence="1">Belongs to the UPF0161 family.</text>
</comment>
<accession>A0ABT9XKY5</accession>
<dbReference type="SMART" id="SM01234">
    <property type="entry name" value="Haemolytic"/>
    <property type="match status" value="1"/>
</dbReference>
<evidence type="ECO:0000313" key="3">
    <source>
        <dbReference type="Proteomes" id="UP001232973"/>
    </source>
</evidence>
<dbReference type="HAMAP" id="MF_00386">
    <property type="entry name" value="UPF0161_YidD"/>
    <property type="match status" value="1"/>
</dbReference>
<sequence>MGRVLVACIRFYQLAISPAFPARCRFVPSCSHYALEAVQRHGPARGSWLAIKRLLKCGPWHPGGFDPVPTDKV</sequence>
<organism evidence="2 3">
    <name type="scientific">Alicyclobacillus cycloheptanicus</name>
    <dbReference type="NCBI Taxonomy" id="1457"/>
    <lineage>
        <taxon>Bacteria</taxon>
        <taxon>Bacillati</taxon>
        <taxon>Bacillota</taxon>
        <taxon>Bacilli</taxon>
        <taxon>Bacillales</taxon>
        <taxon>Alicyclobacillaceae</taxon>
        <taxon>Alicyclobacillus</taxon>
    </lineage>
</organism>
<dbReference type="EMBL" id="JAUSTP010000027">
    <property type="protein sequence ID" value="MDQ0190950.1"/>
    <property type="molecule type" value="Genomic_DNA"/>
</dbReference>
<evidence type="ECO:0000256" key="1">
    <source>
        <dbReference type="HAMAP-Rule" id="MF_00386"/>
    </source>
</evidence>
<dbReference type="RefSeq" id="WP_274457200.1">
    <property type="nucleotide sequence ID" value="NZ_CP067097.1"/>
</dbReference>